<organism evidence="2 3">
    <name type="scientific">Candidatus Tenderia electrophaga</name>
    <dbReference type="NCBI Taxonomy" id="1748243"/>
    <lineage>
        <taxon>Bacteria</taxon>
        <taxon>Pseudomonadati</taxon>
        <taxon>Pseudomonadota</taxon>
        <taxon>Gammaproteobacteria</taxon>
        <taxon>Candidatus Tenderiales</taxon>
        <taxon>Candidatus Tenderiaceae</taxon>
        <taxon>Candidatus Tenderia</taxon>
    </lineage>
</organism>
<proteinExistence type="predicted"/>
<dbReference type="EMBL" id="CP013099">
    <property type="protein sequence ID" value="ALP54164.1"/>
    <property type="molecule type" value="Genomic_DNA"/>
</dbReference>
<name>A0A0S2TGB9_9GAMM</name>
<evidence type="ECO:0000313" key="3">
    <source>
        <dbReference type="Proteomes" id="UP000055136"/>
    </source>
</evidence>
<protein>
    <submittedName>
        <fullName evidence="2">Peptidase</fullName>
    </submittedName>
</protein>
<dbReference type="Pfam" id="PF04298">
    <property type="entry name" value="Zn_peptidase_2"/>
    <property type="match status" value="1"/>
</dbReference>
<keyword evidence="3" id="KW-1185">Reference proteome</keyword>
<keyword evidence="1" id="KW-1133">Transmembrane helix</keyword>
<reference evidence="2" key="1">
    <citation type="submission" date="2015-10" db="EMBL/GenBank/DDBJ databases">
        <title>Description of Candidatus Tenderia electrophaga gen. nov, sp. nov., an Uncultivated Electroautotroph from a Biocathode Enrichment.</title>
        <authorList>
            <person name="Eddie B.J."/>
            <person name="Malanoski A.P."/>
            <person name="Wang Z."/>
            <person name="Hall R.J."/>
            <person name="Oh S.D."/>
            <person name="Heiner C."/>
            <person name="Lin B."/>
            <person name="Strycharz-Glaven S.M."/>
        </authorList>
    </citation>
    <scope>NUCLEOTIDE SEQUENCE [LARGE SCALE GENOMIC DNA]</scope>
    <source>
        <strain evidence="2">NRL1</strain>
    </source>
</reference>
<evidence type="ECO:0000256" key="1">
    <source>
        <dbReference type="SAM" id="Phobius"/>
    </source>
</evidence>
<dbReference type="STRING" id="1748243.Tel_14030"/>
<dbReference type="AlphaFoldDB" id="A0A0S2TGB9"/>
<dbReference type="PANTHER" id="PTHR36434">
    <property type="entry name" value="MEMBRANE PROTEASE YUGP-RELATED"/>
    <property type="match status" value="1"/>
</dbReference>
<feature type="transmembrane region" description="Helical" evidence="1">
    <location>
        <begin position="146"/>
        <end position="165"/>
    </location>
</feature>
<accession>A0A0S2TGB9</accession>
<keyword evidence="1" id="KW-0812">Transmembrane</keyword>
<keyword evidence="1" id="KW-0472">Membrane</keyword>
<dbReference type="InterPro" id="IPR007395">
    <property type="entry name" value="Zn_peptidase_2"/>
</dbReference>
<gene>
    <name evidence="2" type="ORF">Tel_14030</name>
</gene>
<sequence length="227" mass="25185">MHFLIIAVLLLLLIFGPQWWARAVLRRYSKPRPDYPGDGGQFARHLLKQFDMHKVKVEGTEQGDHYDPVAKVVRLTPDKLNGKSLTAVAVAAHEVGHAIQDHLNYAPLKWRARLVNIAQAAEKTGAGVMMVLPLVALITRSPAASAAMFAVAIGSMAIGTVVHLITLPVEWDASFGRAMPLLKAGGYLDPKDEKAARRILKACALTYFASSLASLLNVWRWWRYLRR</sequence>
<feature type="transmembrane region" description="Helical" evidence="1">
    <location>
        <begin position="199"/>
        <end position="219"/>
    </location>
</feature>
<dbReference type="PANTHER" id="PTHR36434:SF1">
    <property type="entry name" value="MEMBRANE PROTEASE YUGP-RELATED"/>
    <property type="match status" value="1"/>
</dbReference>
<evidence type="ECO:0000313" key="2">
    <source>
        <dbReference type="EMBL" id="ALP54164.1"/>
    </source>
</evidence>
<dbReference type="KEGG" id="tee:Tel_14030"/>
<dbReference type="Proteomes" id="UP000055136">
    <property type="component" value="Chromosome"/>
</dbReference>